<dbReference type="PANTHER" id="PTHR10039">
    <property type="entry name" value="AMELOGENIN"/>
    <property type="match status" value="1"/>
</dbReference>
<dbReference type="PANTHER" id="PTHR10039:SF5">
    <property type="entry name" value="NACHT DOMAIN-CONTAINING PROTEIN"/>
    <property type="match status" value="1"/>
</dbReference>
<reference evidence="5" key="1">
    <citation type="submission" date="2010-05" db="EMBL/GenBank/DDBJ databases">
        <title>The Genome Sequence of Magnaporthe poae strain ATCC 64411.</title>
        <authorList>
            <consortium name="The Broad Institute Genome Sequencing Platform"/>
            <consortium name="Broad Institute Genome Sequencing Center for Infectious Disease"/>
            <person name="Ma L.-J."/>
            <person name="Dead R."/>
            <person name="Young S."/>
            <person name="Zeng Q."/>
            <person name="Koehrsen M."/>
            <person name="Alvarado L."/>
            <person name="Berlin A."/>
            <person name="Chapman S.B."/>
            <person name="Chen Z."/>
            <person name="Freedman E."/>
            <person name="Gellesch M."/>
            <person name="Goldberg J."/>
            <person name="Griggs A."/>
            <person name="Gujja S."/>
            <person name="Heilman E.R."/>
            <person name="Heiman D."/>
            <person name="Hepburn T."/>
            <person name="Howarth C."/>
            <person name="Jen D."/>
            <person name="Larson L."/>
            <person name="Mehta T."/>
            <person name="Neiman D."/>
            <person name="Pearson M."/>
            <person name="Roberts A."/>
            <person name="Saif S."/>
            <person name="Shea T."/>
            <person name="Shenoy N."/>
            <person name="Sisk P."/>
            <person name="Stolte C."/>
            <person name="Sykes S."/>
            <person name="Walk T."/>
            <person name="White J."/>
            <person name="Yandava C."/>
            <person name="Haas B."/>
            <person name="Nusbaum C."/>
            <person name="Birren B."/>
        </authorList>
    </citation>
    <scope>NUCLEOTIDE SEQUENCE</scope>
    <source>
        <strain evidence="5">ATCC 64411</strain>
    </source>
</reference>
<dbReference type="OrthoDB" id="5086500at2759"/>
<evidence type="ECO:0000313" key="7">
    <source>
        <dbReference type="Proteomes" id="UP000011715"/>
    </source>
</evidence>
<dbReference type="EMBL" id="ADBL01002720">
    <property type="status" value="NOT_ANNOTATED_CDS"/>
    <property type="molecule type" value="Genomic_DNA"/>
</dbReference>
<dbReference type="InterPro" id="IPR027417">
    <property type="entry name" value="P-loop_NTPase"/>
</dbReference>
<feature type="domain" description="Nephrocystin 3-like N-terminal" evidence="4">
    <location>
        <begin position="310"/>
        <end position="478"/>
    </location>
</feature>
<dbReference type="VEuPathDB" id="FungiDB:MAPG_11064"/>
<organism evidence="6 7">
    <name type="scientific">Magnaporthiopsis poae (strain ATCC 64411 / 73-15)</name>
    <name type="common">Kentucky bluegrass fungus</name>
    <name type="synonym">Magnaporthe poae</name>
    <dbReference type="NCBI Taxonomy" id="644358"/>
    <lineage>
        <taxon>Eukaryota</taxon>
        <taxon>Fungi</taxon>
        <taxon>Dikarya</taxon>
        <taxon>Ascomycota</taxon>
        <taxon>Pezizomycotina</taxon>
        <taxon>Sordariomycetes</taxon>
        <taxon>Sordariomycetidae</taxon>
        <taxon>Magnaporthales</taxon>
        <taxon>Magnaporthaceae</taxon>
        <taxon>Magnaporthiopsis</taxon>
    </lineage>
</organism>
<evidence type="ECO:0000259" key="4">
    <source>
        <dbReference type="Pfam" id="PF24883"/>
    </source>
</evidence>
<dbReference type="Gene3D" id="3.40.50.300">
    <property type="entry name" value="P-loop containing nucleotide triphosphate hydrolases"/>
    <property type="match status" value="1"/>
</dbReference>
<dbReference type="Pfam" id="PF24883">
    <property type="entry name" value="NPHP3_N"/>
    <property type="match status" value="1"/>
</dbReference>
<evidence type="ECO:0000256" key="1">
    <source>
        <dbReference type="ARBA" id="ARBA00022737"/>
    </source>
</evidence>
<dbReference type="eggNOG" id="ENOG502SHRA">
    <property type="taxonomic scope" value="Eukaryota"/>
</dbReference>
<feature type="region of interest" description="Disordered" evidence="3">
    <location>
        <begin position="64"/>
        <end position="83"/>
    </location>
</feature>
<evidence type="ECO:0000313" key="5">
    <source>
        <dbReference type="EMBL" id="KLU92117.1"/>
    </source>
</evidence>
<feature type="coiled-coil region" evidence="2">
    <location>
        <begin position="159"/>
        <end position="186"/>
    </location>
</feature>
<keyword evidence="2" id="KW-0175">Coiled coil</keyword>
<evidence type="ECO:0000256" key="3">
    <source>
        <dbReference type="SAM" id="MobiDB-lite"/>
    </source>
</evidence>
<reference evidence="5" key="3">
    <citation type="submission" date="2011-03" db="EMBL/GenBank/DDBJ databases">
        <title>Annotation of Magnaporthe poae ATCC 64411.</title>
        <authorList>
            <person name="Ma L.-J."/>
            <person name="Dead R."/>
            <person name="Young S.K."/>
            <person name="Zeng Q."/>
            <person name="Gargeya S."/>
            <person name="Fitzgerald M."/>
            <person name="Haas B."/>
            <person name="Abouelleil A."/>
            <person name="Alvarado L."/>
            <person name="Arachchi H.M."/>
            <person name="Berlin A."/>
            <person name="Brown A."/>
            <person name="Chapman S.B."/>
            <person name="Chen Z."/>
            <person name="Dunbar C."/>
            <person name="Freedman E."/>
            <person name="Gearin G."/>
            <person name="Gellesch M."/>
            <person name="Goldberg J."/>
            <person name="Griggs A."/>
            <person name="Gujja S."/>
            <person name="Heiman D."/>
            <person name="Howarth C."/>
            <person name="Larson L."/>
            <person name="Lui A."/>
            <person name="MacDonald P.J.P."/>
            <person name="Mehta T."/>
            <person name="Montmayeur A."/>
            <person name="Murphy C."/>
            <person name="Neiman D."/>
            <person name="Pearson M."/>
            <person name="Priest M."/>
            <person name="Roberts A."/>
            <person name="Saif S."/>
            <person name="Shea T."/>
            <person name="Shenoy N."/>
            <person name="Sisk P."/>
            <person name="Stolte C."/>
            <person name="Sykes S."/>
            <person name="Yandava C."/>
            <person name="Wortman J."/>
            <person name="Nusbaum C."/>
            <person name="Birren B."/>
        </authorList>
    </citation>
    <scope>NUCLEOTIDE SEQUENCE</scope>
    <source>
        <strain evidence="5">ATCC 64411</strain>
    </source>
</reference>
<dbReference type="STRING" id="644358.A0A0C4EE96"/>
<keyword evidence="1" id="KW-0677">Repeat</keyword>
<dbReference type="InterPro" id="IPR056884">
    <property type="entry name" value="NPHP3-like_N"/>
</dbReference>
<keyword evidence="7" id="KW-1185">Reference proteome</keyword>
<feature type="region of interest" description="Disordered" evidence="3">
    <location>
        <begin position="1210"/>
        <end position="1233"/>
    </location>
</feature>
<accession>A0A0C4EE96</accession>
<dbReference type="SUPFAM" id="SSF52540">
    <property type="entry name" value="P-loop containing nucleoside triphosphate hydrolases"/>
    <property type="match status" value="1"/>
</dbReference>
<gene>
    <name evidence="5" type="ORF">MAPG_11064</name>
</gene>
<reference evidence="6" key="4">
    <citation type="journal article" date="2015" name="G3 (Bethesda)">
        <title>Genome sequences of three phytopathogenic species of the Magnaporthaceae family of fungi.</title>
        <authorList>
            <person name="Okagaki L.H."/>
            <person name="Nunes C.C."/>
            <person name="Sailsbery J."/>
            <person name="Clay B."/>
            <person name="Brown D."/>
            <person name="John T."/>
            <person name="Oh Y."/>
            <person name="Young N."/>
            <person name="Fitzgerald M."/>
            <person name="Haas B.J."/>
            <person name="Zeng Q."/>
            <person name="Young S."/>
            <person name="Adiconis X."/>
            <person name="Fan L."/>
            <person name="Levin J.Z."/>
            <person name="Mitchell T.K."/>
            <person name="Okubara P.A."/>
            <person name="Farman M.L."/>
            <person name="Kohn L.M."/>
            <person name="Birren B."/>
            <person name="Ma L.-J."/>
            <person name="Dean R.A."/>
        </authorList>
    </citation>
    <scope>NUCLEOTIDE SEQUENCE</scope>
    <source>
        <strain evidence="6">ATCC 64411 / 73-15</strain>
    </source>
</reference>
<dbReference type="AlphaFoldDB" id="A0A0C4EE96"/>
<evidence type="ECO:0000256" key="2">
    <source>
        <dbReference type="SAM" id="Coils"/>
    </source>
</evidence>
<protein>
    <recommendedName>
        <fullName evidence="4">Nephrocystin 3-like N-terminal domain-containing protein</fullName>
    </recommendedName>
</protein>
<feature type="compositionally biased region" description="Acidic residues" evidence="3">
    <location>
        <begin position="1216"/>
        <end position="1233"/>
    </location>
</feature>
<dbReference type="OMA" id="EWMIRES"/>
<dbReference type="EnsemblFungi" id="MAPG_11064T0">
    <property type="protein sequence ID" value="MAPG_11064T0"/>
    <property type="gene ID" value="MAPG_11064"/>
</dbReference>
<dbReference type="Proteomes" id="UP000011715">
    <property type="component" value="Unassembled WGS sequence"/>
</dbReference>
<dbReference type="EMBL" id="GL876979">
    <property type="protein sequence ID" value="KLU92117.1"/>
    <property type="molecule type" value="Genomic_DNA"/>
</dbReference>
<reference evidence="7" key="2">
    <citation type="submission" date="2010-05" db="EMBL/GenBank/DDBJ databases">
        <title>The genome sequence of Magnaporthe poae strain ATCC 64411.</title>
        <authorList>
            <person name="Ma L.-J."/>
            <person name="Dead R."/>
            <person name="Young S."/>
            <person name="Zeng Q."/>
            <person name="Koehrsen M."/>
            <person name="Alvarado L."/>
            <person name="Berlin A."/>
            <person name="Chapman S.B."/>
            <person name="Chen Z."/>
            <person name="Freedman E."/>
            <person name="Gellesch M."/>
            <person name="Goldberg J."/>
            <person name="Griggs A."/>
            <person name="Gujja S."/>
            <person name="Heilman E.R."/>
            <person name="Heiman D."/>
            <person name="Hepburn T."/>
            <person name="Howarth C."/>
            <person name="Jen D."/>
            <person name="Larson L."/>
            <person name="Mehta T."/>
            <person name="Neiman D."/>
            <person name="Pearson M."/>
            <person name="Roberts A."/>
            <person name="Saif S."/>
            <person name="Shea T."/>
            <person name="Shenoy N."/>
            <person name="Sisk P."/>
            <person name="Stolte C."/>
            <person name="Sykes S."/>
            <person name="Walk T."/>
            <person name="White J."/>
            <person name="Yandava C."/>
            <person name="Haas B."/>
            <person name="Nusbaum C."/>
            <person name="Birren B."/>
        </authorList>
    </citation>
    <scope>NUCLEOTIDE SEQUENCE [LARGE SCALE GENOMIC DNA]</scope>
    <source>
        <strain evidence="7">ATCC 64411 / 73-15</strain>
    </source>
</reference>
<evidence type="ECO:0000313" key="6">
    <source>
        <dbReference type="EnsemblFungi" id="MAPG_11064T0"/>
    </source>
</evidence>
<proteinExistence type="predicted"/>
<name>A0A0C4EE96_MAGP6</name>
<sequence length="1233" mass="137715">MSGLEPVAALGLACNILQVIGVGLDTIRVAKQVYKDGALDPALTESASALENISSQILRATASTSPVSATSTSTTSTSTRAGAARAKSLDKQLSELADKCQGAARDLREEVNFLNGHSTKTKLVATLKITAKTTWRKRRLEKLEGRLKDAQGLLQTSLMARIDERLEKSNSDLSRLDAKAKLLIDEYRSGKIDICKLIATEAAHTKAHVTAETAKSEKAVKDHVTETSDQLARSLRNDISQSAAQRDGDARLAARRERLLRSLKFDRMNERRNQVTPSHSGTFYWVLRDGSDGASSSDSTEASVQDVSWDRYSDWLRSTAPVYWISGKPGSGKTTLMKYLFNDDLTKAFLNVWKSGVVLVSHFFWAAGKEMQRSIKGMLCSLLHQLLLKEPQFTDQLLRGAKFGAALDKDQESDWSSEELLVTLHEVLNHYPKPIAIFLDGLDEVLPKDGALRLLDVIEELRQLDPQAQRLKMCLGSRREPLFQRRLCSFPQLRLERVNFWDLQKYGVDNIKVPPDYHSTILCHDWETRHISYFFRGKTPPSCDFFRDWLVHELLEKAEGVFLWLCLTVKAVTKALHQGETVEDLEHRIEKLPTDLEDLYADMWARTGAESAPIRNRAGSYFQLATVDVLPWTSLTSIFDFMVATTPTISTRLFAFETKGPAPAASLISACEATRRDIEVACAGLLVCSSPVDIAEADELEWMIRESRFLPWYGEEYDMLIPHMQGDVYFLHRTARDFLTDTETGQRILACGSFPGTLPHYKCIESVLAGTLIMRESILFHDGALAPCQLTNILESITLLPEDSHGNYDSMNVPRLQLLRLCERVFNTGHIRADAIVPAHCFDLIQQAGRSYHMARQTTVGRQHEFLLRAARTPMYGPGCDQIWSEILRAVTSRNVDDEAISELLICACSICPYPTSQYHHIRPVVEKLLDLGASPVWNGPWTINTIQQNTAELTAHTTAFKELIGSVWMRSLCGGVGEDPQMLLQLVSLLLSHGSSLEEEVYIAIHFYDGGTALGRMGGIFFCDNTPNCGPSWTSGNTTLIVAYPAAALLASAIQLFGLGDASRVNGFSQAPGMTKIRFEQGQLIAVIPTNGTDSMVRFETPNVYPVAPGAKLDKDLARLLEVVGRNLRNARSLEEWGVDIPLDVQQGVIRAVKRMRSENVPAVDRIREFRERVGICTPFEEWLEHDKWPLWDEEWDEDRVNIRPKKGMVRVTEDGEGAGEEGDDEGDDVAR</sequence>
<reference evidence="6" key="5">
    <citation type="submission" date="2015-06" db="UniProtKB">
        <authorList>
            <consortium name="EnsemblFungi"/>
        </authorList>
    </citation>
    <scope>IDENTIFICATION</scope>
    <source>
        <strain evidence="6">ATCC 64411</strain>
    </source>
</reference>